<keyword evidence="2" id="KW-1185">Reference proteome</keyword>
<dbReference type="EMBL" id="JBFXLQ010000019">
    <property type="protein sequence ID" value="KAL2867392.1"/>
    <property type="molecule type" value="Genomic_DNA"/>
</dbReference>
<comment type="caution">
    <text evidence="1">The sequence shown here is derived from an EMBL/GenBank/DDBJ whole genome shotgun (WGS) entry which is preliminary data.</text>
</comment>
<evidence type="ECO:0000313" key="2">
    <source>
        <dbReference type="Proteomes" id="UP001610432"/>
    </source>
</evidence>
<accession>A0ABR4LSM2</accession>
<organism evidence="1 2">
    <name type="scientific">Aspergillus lucknowensis</name>
    <dbReference type="NCBI Taxonomy" id="176173"/>
    <lineage>
        <taxon>Eukaryota</taxon>
        <taxon>Fungi</taxon>
        <taxon>Dikarya</taxon>
        <taxon>Ascomycota</taxon>
        <taxon>Pezizomycotina</taxon>
        <taxon>Eurotiomycetes</taxon>
        <taxon>Eurotiomycetidae</taxon>
        <taxon>Eurotiales</taxon>
        <taxon>Aspergillaceae</taxon>
        <taxon>Aspergillus</taxon>
        <taxon>Aspergillus subgen. Nidulantes</taxon>
    </lineage>
</organism>
<evidence type="ECO:0000313" key="1">
    <source>
        <dbReference type="EMBL" id="KAL2867392.1"/>
    </source>
</evidence>
<name>A0ABR4LSM2_9EURO</name>
<dbReference type="RefSeq" id="XP_070886371.1">
    <property type="nucleotide sequence ID" value="XM_071032958.1"/>
</dbReference>
<sequence>MVPSEQYFCRSSTPLPYHVNIGLVLDDLLEASILQEYGQLVGLGPVLGGRCSANYAVIKVHPPAGDMGRRGSRGQKELESSSEYSGVQFDEQRHHCCAVLEAGVHAKGGSNGRVDFVGPINGRGLPDLPEPSTYFTHNSIISLRYELSERDAQTGPIAKVAETIWFATI</sequence>
<proteinExistence type="predicted"/>
<reference evidence="1 2" key="1">
    <citation type="submission" date="2024-07" db="EMBL/GenBank/DDBJ databases">
        <title>Section-level genome sequencing and comparative genomics of Aspergillus sections Usti and Cavernicolus.</title>
        <authorList>
            <consortium name="Lawrence Berkeley National Laboratory"/>
            <person name="Nybo J.L."/>
            <person name="Vesth T.C."/>
            <person name="Theobald S."/>
            <person name="Frisvad J.C."/>
            <person name="Larsen T.O."/>
            <person name="Kjaerboelling I."/>
            <person name="Rothschild-Mancinelli K."/>
            <person name="Lyhne E.K."/>
            <person name="Kogle M.E."/>
            <person name="Barry K."/>
            <person name="Clum A."/>
            <person name="Na H."/>
            <person name="Ledsgaard L."/>
            <person name="Lin J."/>
            <person name="Lipzen A."/>
            <person name="Kuo A."/>
            <person name="Riley R."/>
            <person name="Mondo S."/>
            <person name="Labutti K."/>
            <person name="Haridas S."/>
            <person name="Pangalinan J."/>
            <person name="Salamov A.A."/>
            <person name="Simmons B.A."/>
            <person name="Magnuson J.K."/>
            <person name="Chen J."/>
            <person name="Drula E."/>
            <person name="Henrissat B."/>
            <person name="Wiebenga A."/>
            <person name="Lubbers R.J."/>
            <person name="Gomes A.C."/>
            <person name="Macurrencykelacurrency M.R."/>
            <person name="Stajich J."/>
            <person name="Grigoriev I.V."/>
            <person name="Mortensen U.H."/>
            <person name="De Vries R.P."/>
            <person name="Baker S.E."/>
            <person name="Andersen M.R."/>
        </authorList>
    </citation>
    <scope>NUCLEOTIDE SEQUENCE [LARGE SCALE GENOMIC DNA]</scope>
    <source>
        <strain evidence="1 2">CBS 449.75</strain>
    </source>
</reference>
<protein>
    <submittedName>
        <fullName evidence="1">Uncharacterized protein</fullName>
    </submittedName>
</protein>
<gene>
    <name evidence="1" type="ORF">BJX67DRAFT_381103</name>
</gene>
<dbReference type="Proteomes" id="UP001610432">
    <property type="component" value="Unassembled WGS sequence"/>
</dbReference>
<dbReference type="GeneID" id="98148030"/>